<accession>A0A8K0JXV0</accession>
<evidence type="ECO:0000313" key="3">
    <source>
        <dbReference type="EMBL" id="KAG8224393.1"/>
    </source>
</evidence>
<dbReference type="EMBL" id="KZ308194">
    <property type="protein sequence ID" value="KAG8224393.1"/>
    <property type="molecule type" value="Genomic_DNA"/>
</dbReference>
<feature type="signal peptide" evidence="2">
    <location>
        <begin position="1"/>
        <end position="21"/>
    </location>
</feature>
<feature type="chain" id="PRO_5035444084" evidence="2">
    <location>
        <begin position="22"/>
        <end position="75"/>
    </location>
</feature>
<dbReference type="PANTHER" id="PTHR11119">
    <property type="entry name" value="XANTHINE-URACIL / VITAMIN C PERMEASE FAMILY MEMBER"/>
    <property type="match status" value="1"/>
</dbReference>
<organism evidence="3 4">
    <name type="scientific">Ladona fulva</name>
    <name type="common">Scarce chaser dragonfly</name>
    <name type="synonym">Libellula fulva</name>
    <dbReference type="NCBI Taxonomy" id="123851"/>
    <lineage>
        <taxon>Eukaryota</taxon>
        <taxon>Metazoa</taxon>
        <taxon>Ecdysozoa</taxon>
        <taxon>Arthropoda</taxon>
        <taxon>Hexapoda</taxon>
        <taxon>Insecta</taxon>
        <taxon>Pterygota</taxon>
        <taxon>Palaeoptera</taxon>
        <taxon>Odonata</taxon>
        <taxon>Epiprocta</taxon>
        <taxon>Anisoptera</taxon>
        <taxon>Libelluloidea</taxon>
        <taxon>Libellulidae</taxon>
        <taxon>Ladona</taxon>
    </lineage>
</organism>
<dbReference type="Proteomes" id="UP000792457">
    <property type="component" value="Unassembled WGS sequence"/>
</dbReference>
<reference evidence="3" key="2">
    <citation type="submission" date="2017-10" db="EMBL/GenBank/DDBJ databases">
        <title>Ladona fulva Genome sequencing and assembly.</title>
        <authorList>
            <person name="Murali S."/>
            <person name="Richards S."/>
            <person name="Bandaranaike D."/>
            <person name="Bellair M."/>
            <person name="Blankenburg K."/>
            <person name="Chao H."/>
            <person name="Dinh H."/>
            <person name="Doddapaneni H."/>
            <person name="Dugan-Rocha S."/>
            <person name="Elkadiri S."/>
            <person name="Gnanaolivu R."/>
            <person name="Hernandez B."/>
            <person name="Skinner E."/>
            <person name="Javaid M."/>
            <person name="Lee S."/>
            <person name="Li M."/>
            <person name="Ming W."/>
            <person name="Munidasa M."/>
            <person name="Muniz J."/>
            <person name="Nguyen L."/>
            <person name="Hughes D."/>
            <person name="Osuji N."/>
            <person name="Pu L.-L."/>
            <person name="Puazo M."/>
            <person name="Qu C."/>
            <person name="Quiroz J."/>
            <person name="Raj R."/>
            <person name="Weissenberger G."/>
            <person name="Xin Y."/>
            <person name="Zou X."/>
            <person name="Han Y."/>
            <person name="Worley K."/>
            <person name="Muzny D."/>
            <person name="Gibbs R."/>
        </authorList>
    </citation>
    <scope>NUCLEOTIDE SEQUENCE</scope>
    <source>
        <strain evidence="3">Sampled in the wild</strain>
    </source>
</reference>
<comment type="similarity">
    <text evidence="1">Belongs to the nucleobase:cation symporter-2 (NCS2) (TC 2.A.40) family.</text>
</comment>
<dbReference type="OrthoDB" id="1641903at2759"/>
<comment type="caution">
    <text evidence="3">The sequence shown here is derived from an EMBL/GenBank/DDBJ whole genome shotgun (WGS) entry which is preliminary data.</text>
</comment>
<dbReference type="AlphaFoldDB" id="A0A8K0JXV0"/>
<protein>
    <submittedName>
        <fullName evidence="3">Uncharacterized protein</fullName>
    </submittedName>
</protein>
<keyword evidence="2" id="KW-0732">Signal</keyword>
<keyword evidence="4" id="KW-1185">Reference proteome</keyword>
<evidence type="ECO:0000256" key="2">
    <source>
        <dbReference type="SAM" id="SignalP"/>
    </source>
</evidence>
<name>A0A8K0JXV0_LADFU</name>
<reference evidence="3" key="1">
    <citation type="submission" date="2013-04" db="EMBL/GenBank/DDBJ databases">
        <authorList>
            <person name="Qu J."/>
            <person name="Murali S.C."/>
            <person name="Bandaranaike D."/>
            <person name="Bellair M."/>
            <person name="Blankenburg K."/>
            <person name="Chao H."/>
            <person name="Dinh H."/>
            <person name="Doddapaneni H."/>
            <person name="Downs B."/>
            <person name="Dugan-Rocha S."/>
            <person name="Elkadiri S."/>
            <person name="Gnanaolivu R.D."/>
            <person name="Hernandez B."/>
            <person name="Javaid M."/>
            <person name="Jayaseelan J.C."/>
            <person name="Lee S."/>
            <person name="Li M."/>
            <person name="Ming W."/>
            <person name="Munidasa M."/>
            <person name="Muniz J."/>
            <person name="Nguyen L."/>
            <person name="Ongeri F."/>
            <person name="Osuji N."/>
            <person name="Pu L.-L."/>
            <person name="Puazo M."/>
            <person name="Qu C."/>
            <person name="Quiroz J."/>
            <person name="Raj R."/>
            <person name="Weissenberger G."/>
            <person name="Xin Y."/>
            <person name="Zou X."/>
            <person name="Han Y."/>
            <person name="Richards S."/>
            <person name="Worley K."/>
            <person name="Muzny D."/>
            <person name="Gibbs R."/>
        </authorList>
    </citation>
    <scope>NUCLEOTIDE SEQUENCE</scope>
    <source>
        <strain evidence="3">Sampled in the wild</strain>
    </source>
</reference>
<gene>
    <name evidence="3" type="ORF">J437_LFUL016396</name>
</gene>
<proteinExistence type="inferred from homology"/>
<evidence type="ECO:0000313" key="4">
    <source>
        <dbReference type="Proteomes" id="UP000792457"/>
    </source>
</evidence>
<evidence type="ECO:0000256" key="1">
    <source>
        <dbReference type="ARBA" id="ARBA00008821"/>
    </source>
</evidence>
<sequence length="75" mass="8362">MRSRLPIVQGSSFGFLAPALALLNLPRWQCPPVEEIEAMSAENRTMLWQERINEISGAIVLASMLQIVMGYCGRV</sequence>